<proteinExistence type="inferred from homology"/>
<dbReference type="EC" id="4.4.1.13" evidence="2"/>
<evidence type="ECO:0000256" key="1">
    <source>
        <dbReference type="ARBA" id="ARBA00001933"/>
    </source>
</evidence>
<name>A0A3P1VSV9_FUSNU</name>
<protein>
    <recommendedName>
        <fullName evidence="2">cysteine-S-conjugate beta-lyase</fullName>
        <ecNumber evidence="2">4.4.1.13</ecNumber>
    </recommendedName>
</protein>
<comment type="cofactor">
    <cofactor evidence="1">
        <name>pyridoxal 5'-phosphate</name>
        <dbReference type="ChEBI" id="CHEBI:597326"/>
    </cofactor>
</comment>
<dbReference type="Pfam" id="PF00155">
    <property type="entry name" value="Aminotran_1_2"/>
    <property type="match status" value="1"/>
</dbReference>
<dbReference type="GO" id="GO:0008483">
    <property type="term" value="F:transaminase activity"/>
    <property type="evidence" value="ECO:0007669"/>
    <property type="project" value="UniProtKB-KW"/>
</dbReference>
<accession>A0A3P1VSV9</accession>
<dbReference type="Gene3D" id="3.90.1150.10">
    <property type="entry name" value="Aspartate Aminotransferase, domain 1"/>
    <property type="match status" value="1"/>
</dbReference>
<dbReference type="InterPro" id="IPR015424">
    <property type="entry name" value="PyrdxlP-dep_Trfase"/>
</dbReference>
<comment type="caution">
    <text evidence="7">The sequence shown here is derived from an EMBL/GenBank/DDBJ whole genome shotgun (WGS) entry which is preliminary data.</text>
</comment>
<evidence type="ECO:0000259" key="6">
    <source>
        <dbReference type="Pfam" id="PF00155"/>
    </source>
</evidence>
<gene>
    <name evidence="7" type="ORF">EII28_05145</name>
</gene>
<dbReference type="InterPro" id="IPR015422">
    <property type="entry name" value="PyrdxlP-dep_Trfase_small"/>
</dbReference>
<dbReference type="Gene3D" id="3.40.640.10">
    <property type="entry name" value="Type I PLP-dependent aspartate aminotransferase-like (Major domain)"/>
    <property type="match status" value="1"/>
</dbReference>
<dbReference type="PANTHER" id="PTHR43525">
    <property type="entry name" value="PROTEIN MALY"/>
    <property type="match status" value="1"/>
</dbReference>
<comment type="similarity">
    <text evidence="5">Belongs to the class-II pyridoxal-phosphate-dependent aminotransferase family. MalY/PatB cystathionine beta-lyase subfamily.</text>
</comment>
<keyword evidence="7" id="KW-0808">Transferase</keyword>
<evidence type="ECO:0000256" key="5">
    <source>
        <dbReference type="ARBA" id="ARBA00037974"/>
    </source>
</evidence>
<evidence type="ECO:0000256" key="2">
    <source>
        <dbReference type="ARBA" id="ARBA00012224"/>
    </source>
</evidence>
<dbReference type="InterPro" id="IPR051798">
    <property type="entry name" value="Class-II_PLP-Dep_Aminotrans"/>
</dbReference>
<dbReference type="SUPFAM" id="SSF53383">
    <property type="entry name" value="PLP-dependent transferases"/>
    <property type="match status" value="1"/>
</dbReference>
<keyword evidence="4" id="KW-0456">Lyase</keyword>
<dbReference type="GO" id="GO:0030170">
    <property type="term" value="F:pyridoxal phosphate binding"/>
    <property type="evidence" value="ECO:0007669"/>
    <property type="project" value="InterPro"/>
</dbReference>
<dbReference type="CDD" id="cd00609">
    <property type="entry name" value="AAT_like"/>
    <property type="match status" value="1"/>
</dbReference>
<evidence type="ECO:0000256" key="3">
    <source>
        <dbReference type="ARBA" id="ARBA00022898"/>
    </source>
</evidence>
<dbReference type="AlphaFoldDB" id="A0A3P1VSV9"/>
<dbReference type="InterPro" id="IPR015421">
    <property type="entry name" value="PyrdxlP-dep_Trfase_major"/>
</dbReference>
<organism evidence="7">
    <name type="scientific">Fusobacterium nucleatum</name>
    <dbReference type="NCBI Taxonomy" id="851"/>
    <lineage>
        <taxon>Bacteria</taxon>
        <taxon>Fusobacteriati</taxon>
        <taxon>Fusobacteriota</taxon>
        <taxon>Fusobacteriia</taxon>
        <taxon>Fusobacteriales</taxon>
        <taxon>Fusobacteriaceae</taxon>
        <taxon>Fusobacterium</taxon>
    </lineage>
</organism>
<feature type="domain" description="Aminotransferase class I/classII large" evidence="6">
    <location>
        <begin position="33"/>
        <end position="385"/>
    </location>
</feature>
<keyword evidence="3" id="KW-0663">Pyridoxal phosphate</keyword>
<dbReference type="EMBL" id="RQZD01000009">
    <property type="protein sequence ID" value="RRD37422.1"/>
    <property type="molecule type" value="Genomic_DNA"/>
</dbReference>
<evidence type="ECO:0000313" key="7">
    <source>
        <dbReference type="EMBL" id="RRD37422.1"/>
    </source>
</evidence>
<evidence type="ECO:0000256" key="4">
    <source>
        <dbReference type="ARBA" id="ARBA00023239"/>
    </source>
</evidence>
<dbReference type="GO" id="GO:0047804">
    <property type="term" value="F:cysteine-S-conjugate beta-lyase activity"/>
    <property type="evidence" value="ECO:0007669"/>
    <property type="project" value="UniProtKB-EC"/>
</dbReference>
<sequence>MKYDFKTRVNRKEQGSIKWEDMFNKKENIKDKITPLSIADMEFKNAPEIIEGLKKYLDKTILGYTMATKKYKKVVCYWMKKRHNFEIQEDWIINTVGVVSAFFSAIQEFTEEGDGIIIMTPVYYPFFNAIKSQNRKLVDCPLIEKNGKYSIDYSLFDKLSQEPKNKILLFCSPHNPVGRVWSKKELKKVSDIILKNNLMLLSDEIHFDMIMPNSQHTVFQTIDDELAERTITFTAPSKTFNLAGMGISNIIIKNKNLRRKFIDCLNRNCSTPFIALGYKACEIAYTQCEEWLNQCLEVIYKNQKIIIDFFKKNYPEIKVFKNEGTYLLWVDFRALNMKPKDLEKFMIEKADLFLDEGYIFGKNGEGFERINLAAPSFVIKEALQRLDYALKNYNHS</sequence>
<dbReference type="InterPro" id="IPR027619">
    <property type="entry name" value="C-S_lyase_PatB-like"/>
</dbReference>
<reference evidence="7" key="1">
    <citation type="submission" date="2018-11" db="EMBL/GenBank/DDBJ databases">
        <title>Genomes From Bacteria Associated with the Canine Oral Cavity: a Test Case for Automated Genome-Based Taxonomic Assignment.</title>
        <authorList>
            <person name="Coil D.A."/>
            <person name="Jospin G."/>
            <person name="Darling A.E."/>
            <person name="Wallis C."/>
            <person name="Davis I.J."/>
            <person name="Harris S."/>
            <person name="Eisen J.A."/>
            <person name="Holcombe L.J."/>
            <person name="O'Flynn C."/>
        </authorList>
    </citation>
    <scope>NUCLEOTIDE SEQUENCE [LARGE SCALE GENOMIC DNA]</scope>
    <source>
        <strain evidence="7">OH5060</strain>
    </source>
</reference>
<keyword evidence="7" id="KW-0032">Aminotransferase</keyword>
<dbReference type="NCBIfam" id="TIGR04350">
    <property type="entry name" value="C_S_lyase_PatB"/>
    <property type="match status" value="1"/>
</dbReference>
<dbReference type="InterPro" id="IPR004839">
    <property type="entry name" value="Aminotransferase_I/II_large"/>
</dbReference>
<dbReference type="PANTHER" id="PTHR43525:SF1">
    <property type="entry name" value="PROTEIN MALY"/>
    <property type="match status" value="1"/>
</dbReference>